<dbReference type="RefSeq" id="WP_006626733.1">
    <property type="nucleotide sequence ID" value="NZ_ADFR01000002.1"/>
</dbReference>
<sequence>MKKISLIVLISFLLVACGTKKEKPKEQPEKKAETEEPLKKEKDITKSLSPNIVTYFDRNEVTNFINQELRKEFGGDVNLVDQKSISFTKKEGVITARGEYVLKGEKKKFEIQYLDRNVEYVLQSSSLKTTSKKAKESTSNPKITSNEKVYKTYEMQVKSRIVFFAKHNGEGGLRVTAKQEDGKEIEVFNKTGTFDTSTTTELKSGQYTITIYTSGGTFSFYYYSK</sequence>
<dbReference type="STRING" id="679192.HMPREF9013_1096"/>
<dbReference type="PROSITE" id="PS51257">
    <property type="entry name" value="PROKAR_LIPOPROTEIN"/>
    <property type="match status" value="1"/>
</dbReference>
<name>D2MMW2_9FIRM</name>
<proteinExistence type="predicted"/>
<dbReference type="EMBL" id="ADFR01000002">
    <property type="protein sequence ID" value="EFC06388.1"/>
    <property type="molecule type" value="Genomic_DNA"/>
</dbReference>
<evidence type="ECO:0008006" key="4">
    <source>
        <dbReference type="Google" id="ProtNLM"/>
    </source>
</evidence>
<organism evidence="2 3">
    <name type="scientific">Bulleidia extructa W1219</name>
    <dbReference type="NCBI Taxonomy" id="679192"/>
    <lineage>
        <taxon>Bacteria</taxon>
        <taxon>Bacillati</taxon>
        <taxon>Bacillota</taxon>
        <taxon>Erysipelotrichia</taxon>
        <taxon>Erysipelotrichales</taxon>
        <taxon>Erysipelotrichaceae</taxon>
        <taxon>Bulleidia</taxon>
    </lineage>
</organism>
<evidence type="ECO:0000313" key="2">
    <source>
        <dbReference type="EMBL" id="EFC06388.1"/>
    </source>
</evidence>
<comment type="caution">
    <text evidence="2">The sequence shown here is derived from an EMBL/GenBank/DDBJ whole genome shotgun (WGS) entry which is preliminary data.</text>
</comment>
<protein>
    <recommendedName>
        <fullName evidence="4">Lipoprotein</fullName>
    </recommendedName>
</protein>
<keyword evidence="3" id="KW-1185">Reference proteome</keyword>
<feature type="region of interest" description="Disordered" evidence="1">
    <location>
        <begin position="20"/>
        <end position="43"/>
    </location>
</feature>
<reference evidence="3" key="1">
    <citation type="submission" date="2009-12" db="EMBL/GenBank/DDBJ databases">
        <title>Sequence of Clostridiales genomosp. BVAB3 str. UPII9-5.</title>
        <authorList>
            <person name="Madupu R."/>
            <person name="Durkin A.S."/>
            <person name="Torralba M."/>
            <person name="Methe B."/>
            <person name="Sutton G.G."/>
            <person name="Strausberg R.L."/>
            <person name="Nelson K.E."/>
        </authorList>
    </citation>
    <scope>NUCLEOTIDE SEQUENCE [LARGE SCALE GENOMIC DNA]</scope>
    <source>
        <strain evidence="3">W1219</strain>
    </source>
</reference>
<evidence type="ECO:0000256" key="1">
    <source>
        <dbReference type="SAM" id="MobiDB-lite"/>
    </source>
</evidence>
<dbReference type="AlphaFoldDB" id="D2MMW2"/>
<gene>
    <name evidence="2" type="ORF">HMPREF9013_1096</name>
</gene>
<evidence type="ECO:0000313" key="3">
    <source>
        <dbReference type="Proteomes" id="UP000005017"/>
    </source>
</evidence>
<dbReference type="Proteomes" id="UP000005017">
    <property type="component" value="Unassembled WGS sequence"/>
</dbReference>
<accession>D2MMW2</accession>